<dbReference type="AlphaFoldDB" id="A0A0F9W3F4"/>
<proteinExistence type="predicted"/>
<dbReference type="InterPro" id="IPR023476">
    <property type="entry name" value="Pep_tRNA_hydro_II_dom_sf"/>
</dbReference>
<comment type="caution">
    <text evidence="1">The sequence shown here is derived from an EMBL/GenBank/DDBJ whole genome shotgun (WGS) entry which is preliminary data.</text>
</comment>
<organism evidence="1">
    <name type="scientific">marine sediment metagenome</name>
    <dbReference type="NCBI Taxonomy" id="412755"/>
    <lineage>
        <taxon>unclassified sequences</taxon>
        <taxon>metagenomes</taxon>
        <taxon>ecological metagenomes</taxon>
    </lineage>
</organism>
<name>A0A0F9W3F4_9ZZZZ</name>
<dbReference type="SUPFAM" id="SSF102462">
    <property type="entry name" value="Peptidyl-tRNA hydrolase II"/>
    <property type="match status" value="1"/>
</dbReference>
<evidence type="ECO:0000313" key="1">
    <source>
        <dbReference type="EMBL" id="KKN80211.1"/>
    </source>
</evidence>
<reference evidence="1" key="1">
    <citation type="journal article" date="2015" name="Nature">
        <title>Complex archaea that bridge the gap between prokaryotes and eukaryotes.</title>
        <authorList>
            <person name="Spang A."/>
            <person name="Saw J.H."/>
            <person name="Jorgensen S.L."/>
            <person name="Zaremba-Niedzwiedzka K."/>
            <person name="Martijn J."/>
            <person name="Lind A.E."/>
            <person name="van Eijk R."/>
            <person name="Schleper C."/>
            <person name="Guy L."/>
            <person name="Ettema T.J."/>
        </authorList>
    </citation>
    <scope>NUCLEOTIDE SEQUENCE</scope>
</reference>
<accession>A0A0F9W3F4</accession>
<protein>
    <submittedName>
        <fullName evidence="1">Uncharacterized protein</fullName>
    </submittedName>
</protein>
<gene>
    <name evidence="1" type="ORF">LCGC14_0331650</name>
</gene>
<sequence>MVRTDLPSEQQTVQAVHAAFDSGKFFAEQDDRDTPSVVICSVPDEEALTEAARRLTRRGIDHVLFIEPDRDNEATALATAPINGNTRRIFSNYKLWRN</sequence>
<dbReference type="EMBL" id="LAZR01000234">
    <property type="protein sequence ID" value="KKN80211.1"/>
    <property type="molecule type" value="Genomic_DNA"/>
</dbReference>